<evidence type="ECO:0000313" key="2">
    <source>
        <dbReference type="EMBL" id="EEQ87345.2"/>
    </source>
</evidence>
<accession>A0ABP2ETY2</accession>
<dbReference type="GeneID" id="69024886"/>
<gene>
    <name evidence="2" type="ORF">BDCG_02465</name>
</gene>
<dbReference type="RefSeq" id="XP_045274680.1">
    <property type="nucleotide sequence ID" value="XM_045418006.1"/>
</dbReference>
<dbReference type="EMBL" id="EQ999975">
    <property type="protein sequence ID" value="EEQ87345.2"/>
    <property type="molecule type" value="Genomic_DNA"/>
</dbReference>
<protein>
    <submittedName>
        <fullName evidence="2">Uncharacterized protein</fullName>
    </submittedName>
</protein>
<feature type="compositionally biased region" description="Basic and acidic residues" evidence="1">
    <location>
        <begin position="44"/>
        <end position="64"/>
    </location>
</feature>
<dbReference type="Proteomes" id="UP000002039">
    <property type="component" value="Unassembled WGS sequence"/>
</dbReference>
<organism evidence="2 3">
    <name type="scientific">Ajellomyces dermatitidis (strain ER-3 / ATCC MYA-2586)</name>
    <name type="common">Blastomyces dermatitidis</name>
    <dbReference type="NCBI Taxonomy" id="559297"/>
    <lineage>
        <taxon>Eukaryota</taxon>
        <taxon>Fungi</taxon>
        <taxon>Dikarya</taxon>
        <taxon>Ascomycota</taxon>
        <taxon>Pezizomycotina</taxon>
        <taxon>Eurotiomycetes</taxon>
        <taxon>Eurotiomycetidae</taxon>
        <taxon>Onygenales</taxon>
        <taxon>Ajellomycetaceae</taxon>
        <taxon>Blastomyces</taxon>
    </lineage>
</organism>
<name>A0ABP2ETY2_AJEDR</name>
<proteinExistence type="predicted"/>
<evidence type="ECO:0000256" key="1">
    <source>
        <dbReference type="SAM" id="MobiDB-lite"/>
    </source>
</evidence>
<reference evidence="3" key="1">
    <citation type="journal article" date="2015" name="PLoS Genet.">
        <title>The dynamic genome and transcriptome of the human fungal pathogen Blastomyces and close relative Emmonsia.</title>
        <authorList>
            <person name="Munoz J.F."/>
            <person name="Gauthier G.M."/>
            <person name="Desjardins C.A."/>
            <person name="Gallo J.E."/>
            <person name="Holder J."/>
            <person name="Sullivan T.D."/>
            <person name="Marty A.J."/>
            <person name="Carmen J.C."/>
            <person name="Chen Z."/>
            <person name="Ding L."/>
            <person name="Gujja S."/>
            <person name="Magrini V."/>
            <person name="Misas E."/>
            <person name="Mitreva M."/>
            <person name="Priest M."/>
            <person name="Saif S."/>
            <person name="Whiston E.A."/>
            <person name="Young S."/>
            <person name="Zeng Q."/>
            <person name="Goldman W.E."/>
            <person name="Mardis E.R."/>
            <person name="Taylor J.W."/>
            <person name="McEwen J.G."/>
            <person name="Clay O.K."/>
            <person name="Klein B.S."/>
            <person name="Cuomo C.A."/>
        </authorList>
    </citation>
    <scope>NUCLEOTIDE SEQUENCE [LARGE SCALE GENOMIC DNA]</scope>
    <source>
        <strain evidence="3">ER-3 / ATCC MYA-2586</strain>
    </source>
</reference>
<feature type="region of interest" description="Disordered" evidence="1">
    <location>
        <begin position="42"/>
        <end position="66"/>
    </location>
</feature>
<evidence type="ECO:0000313" key="3">
    <source>
        <dbReference type="Proteomes" id="UP000002039"/>
    </source>
</evidence>
<keyword evidence="3" id="KW-1185">Reference proteome</keyword>
<sequence length="85" mass="9468">MANGSCGEPHGIGWIINHFPRPQGQTTERSCDLVSTWRPNNGRYADKELEDKENNRRPSAKDCPEVGIFSNGITLDTGGRIRLDN</sequence>